<evidence type="ECO:0000313" key="3">
    <source>
        <dbReference type="Proteomes" id="UP001250214"/>
    </source>
</evidence>
<keyword evidence="1" id="KW-0812">Transmembrane</keyword>
<dbReference type="RefSeq" id="WP_310912239.1">
    <property type="nucleotide sequence ID" value="NZ_JAVLVT010000004.1"/>
</dbReference>
<protein>
    <submittedName>
        <fullName evidence="2">Uncharacterized protein</fullName>
    </submittedName>
</protein>
<gene>
    <name evidence="2" type="ORF">RIF23_10295</name>
</gene>
<evidence type="ECO:0000256" key="1">
    <source>
        <dbReference type="SAM" id="Phobius"/>
    </source>
</evidence>
<accession>A0ABU2H5W4</accession>
<name>A0ABU2H5W4_9ACTN</name>
<dbReference type="Proteomes" id="UP001250214">
    <property type="component" value="Unassembled WGS sequence"/>
</dbReference>
<keyword evidence="1" id="KW-0472">Membrane</keyword>
<reference evidence="3" key="1">
    <citation type="submission" date="2023-07" db="EMBL/GenBank/DDBJ databases">
        <title>Novel species in the genus Lipingzhangella isolated from Sambhar Salt Lake.</title>
        <authorList>
            <person name="Jiya N."/>
            <person name="Kajale S."/>
            <person name="Sharma A."/>
        </authorList>
    </citation>
    <scope>NUCLEOTIDE SEQUENCE [LARGE SCALE GENOMIC DNA]</scope>
    <source>
        <strain evidence="3">LS1_29</strain>
    </source>
</reference>
<dbReference type="EMBL" id="JAVLVT010000004">
    <property type="protein sequence ID" value="MDS1270688.1"/>
    <property type="molecule type" value="Genomic_DNA"/>
</dbReference>
<sequence length="164" mass="17420">MSNDSEQAPEDRPDETWRARLAHRIGRRDLIAAGAGFVLGAVVVLAGVGLVSVITSGSGSFEAALEECGLEQGDSVRVLDGGDGLNLQTARTVNIDGFRLENSDGVPVEDAECVLRALDVPDVVLSEIESTRALDGRMSAERDDVSATWSFHPDDGLDLALTRE</sequence>
<organism evidence="2 3">
    <name type="scientific">Lipingzhangella rawalii</name>
    <dbReference type="NCBI Taxonomy" id="2055835"/>
    <lineage>
        <taxon>Bacteria</taxon>
        <taxon>Bacillati</taxon>
        <taxon>Actinomycetota</taxon>
        <taxon>Actinomycetes</taxon>
        <taxon>Streptosporangiales</taxon>
        <taxon>Nocardiopsidaceae</taxon>
        <taxon>Lipingzhangella</taxon>
    </lineage>
</organism>
<keyword evidence="3" id="KW-1185">Reference proteome</keyword>
<comment type="caution">
    <text evidence="2">The sequence shown here is derived from an EMBL/GenBank/DDBJ whole genome shotgun (WGS) entry which is preliminary data.</text>
</comment>
<feature type="transmembrane region" description="Helical" evidence="1">
    <location>
        <begin position="30"/>
        <end position="54"/>
    </location>
</feature>
<evidence type="ECO:0000313" key="2">
    <source>
        <dbReference type="EMBL" id="MDS1270688.1"/>
    </source>
</evidence>
<keyword evidence="1" id="KW-1133">Transmembrane helix</keyword>
<proteinExistence type="predicted"/>